<dbReference type="Pfam" id="PF12937">
    <property type="entry name" value="F-box-like"/>
    <property type="match status" value="1"/>
</dbReference>
<feature type="compositionally biased region" description="Acidic residues" evidence="1">
    <location>
        <begin position="1"/>
        <end position="18"/>
    </location>
</feature>
<dbReference type="Gene3D" id="1.20.1280.50">
    <property type="match status" value="1"/>
</dbReference>
<accession>A0A3P8ZUB2</accession>
<feature type="compositionally biased region" description="Acidic residues" evidence="1">
    <location>
        <begin position="32"/>
        <end position="44"/>
    </location>
</feature>
<dbReference type="InterPro" id="IPR001810">
    <property type="entry name" value="F-box_dom"/>
</dbReference>
<name>A0A3P8ZUB2_ESOLU</name>
<dbReference type="SMART" id="SM00256">
    <property type="entry name" value="FBOX"/>
    <property type="match status" value="1"/>
</dbReference>
<feature type="compositionally biased region" description="Basic and acidic residues" evidence="1">
    <location>
        <begin position="20"/>
        <end position="31"/>
    </location>
</feature>
<dbReference type="GeneTree" id="ENSGT00510000048837"/>
<sequence>MNDPEVPEEELSEDENQDYAEQRQDSGLDNRDEGEEGETGAEVEGDDELRWGWACLPDVCLRQVFSSLRDRDRVKAILVCHHWHSVMRSPSLWRVRSFVFSGRISRTRQSELEKAVCYAKTYGRYLEDLEIRFSHPLNSLVTRRFQQTLRTFLTALRKTGGRLRCLTINHMELDRATWCSTVRSALVRSLAFYLRREGSHLGYLSLRGARFNLPQGLEVLEAVAAAQQHVHLACRPGITNLNLEDFFSQPLPVFSCLTFPSVVSRFQGLCTLSVNYSCVSMELLEALAAGCRSLRGGGSLRTFAIRCHVHEPHFQTVWGDAWFRLARGCPELQVHVSVERILNVEPLRRILLREIPLRSLSLTSCYFGEQDWSAKPVLTNLLPCYSGSLQRLTLDLNNSHESVDEELLDIVLRCQQLVYLKIWAFLNISFLDRLLQKRLDKQTSIHTIKVRIYTTKYETQEEDEKLEEVYSRYRQLIHSELHYFAISYPML</sequence>
<dbReference type="Proteomes" id="UP000265140">
    <property type="component" value="Chromosome 1"/>
</dbReference>
<dbReference type="InterPro" id="IPR032675">
    <property type="entry name" value="LRR_dom_sf"/>
</dbReference>
<dbReference type="SUPFAM" id="SSF52047">
    <property type="entry name" value="RNI-like"/>
    <property type="match status" value="1"/>
</dbReference>
<reference evidence="4" key="1">
    <citation type="journal article" date="2014" name="PLoS ONE">
        <title>The genome and linkage map of the northern pike (Esox lucius): conserved synteny revealed between the salmonid sister group and the Neoteleostei.</title>
        <authorList>
            <person name="Rondeau E.B."/>
            <person name="Minkley D.R."/>
            <person name="Leong J.S."/>
            <person name="Messmer A.M."/>
            <person name="Jantzen J.R."/>
            <person name="von Schalburg K.R."/>
            <person name="Lemon C."/>
            <person name="Bird N.H."/>
            <person name="Koop B.F."/>
        </authorList>
    </citation>
    <scope>NUCLEOTIDE SEQUENCE</scope>
</reference>
<protein>
    <recommendedName>
        <fullName evidence="2">F-box domain-containing protein</fullName>
    </recommendedName>
</protein>
<dbReference type="Bgee" id="ENSELUG00000010198">
    <property type="expression patterns" value="Expressed in testis and 1 other cell type or tissue"/>
</dbReference>
<evidence type="ECO:0000313" key="4">
    <source>
        <dbReference type="Proteomes" id="UP000265140"/>
    </source>
</evidence>
<keyword evidence="4" id="KW-1185">Reference proteome</keyword>
<dbReference type="InParanoid" id="A0A3P8ZUB2"/>
<organism evidence="3 4">
    <name type="scientific">Esox lucius</name>
    <name type="common">Northern pike</name>
    <dbReference type="NCBI Taxonomy" id="8010"/>
    <lineage>
        <taxon>Eukaryota</taxon>
        <taxon>Metazoa</taxon>
        <taxon>Chordata</taxon>
        <taxon>Craniata</taxon>
        <taxon>Vertebrata</taxon>
        <taxon>Euteleostomi</taxon>
        <taxon>Actinopterygii</taxon>
        <taxon>Neopterygii</taxon>
        <taxon>Teleostei</taxon>
        <taxon>Protacanthopterygii</taxon>
        <taxon>Esociformes</taxon>
        <taxon>Esocidae</taxon>
        <taxon>Esox</taxon>
    </lineage>
</organism>
<evidence type="ECO:0000259" key="2">
    <source>
        <dbReference type="PROSITE" id="PS50181"/>
    </source>
</evidence>
<evidence type="ECO:0000256" key="1">
    <source>
        <dbReference type="SAM" id="MobiDB-lite"/>
    </source>
</evidence>
<dbReference type="OrthoDB" id="61560at2759"/>
<dbReference type="PROSITE" id="PS50181">
    <property type="entry name" value="FBOX"/>
    <property type="match status" value="1"/>
</dbReference>
<evidence type="ECO:0000313" key="3">
    <source>
        <dbReference type="Ensembl" id="ENSELUP00000032332.2"/>
    </source>
</evidence>
<feature type="domain" description="F-box" evidence="2">
    <location>
        <begin position="50"/>
        <end position="96"/>
    </location>
</feature>
<dbReference type="SUPFAM" id="SSF81383">
    <property type="entry name" value="F-box domain"/>
    <property type="match status" value="1"/>
</dbReference>
<feature type="region of interest" description="Disordered" evidence="1">
    <location>
        <begin position="1"/>
        <end position="44"/>
    </location>
</feature>
<dbReference type="STRING" id="8010.ENSELUP00000032332"/>
<proteinExistence type="predicted"/>
<gene>
    <name evidence="3" type="primary">FBXO39</name>
</gene>
<dbReference type="FunFam" id="3.80.10.10:FF:000237">
    <property type="entry name" value="F-box only protein 39"/>
    <property type="match status" value="1"/>
</dbReference>
<reference evidence="3" key="2">
    <citation type="submission" date="2020-02" db="EMBL/GenBank/DDBJ databases">
        <title>Esox lucius (northern pike) genome, fEsoLuc1, primary haplotype.</title>
        <authorList>
            <person name="Myers G."/>
            <person name="Karagic N."/>
            <person name="Meyer A."/>
            <person name="Pippel M."/>
            <person name="Reichard M."/>
            <person name="Winkler S."/>
            <person name="Tracey A."/>
            <person name="Sims Y."/>
            <person name="Howe K."/>
            <person name="Rhie A."/>
            <person name="Formenti G."/>
            <person name="Durbin R."/>
            <person name="Fedrigo O."/>
            <person name="Jarvis E.D."/>
        </authorList>
    </citation>
    <scope>NUCLEOTIDE SEQUENCE [LARGE SCALE GENOMIC DNA]</scope>
</reference>
<dbReference type="Gene3D" id="3.80.10.10">
    <property type="entry name" value="Ribonuclease Inhibitor"/>
    <property type="match status" value="1"/>
</dbReference>
<dbReference type="Ensembl" id="ENSELUT00000003511.3">
    <property type="protein sequence ID" value="ENSELUP00000032332.2"/>
    <property type="gene ID" value="ENSELUG00000010198.3"/>
</dbReference>
<dbReference type="OMA" id="MATFHNL"/>
<dbReference type="InterPro" id="IPR036047">
    <property type="entry name" value="F-box-like_dom_sf"/>
</dbReference>
<reference evidence="3" key="4">
    <citation type="submission" date="2025-09" db="UniProtKB">
        <authorList>
            <consortium name="Ensembl"/>
        </authorList>
    </citation>
    <scope>IDENTIFICATION</scope>
</reference>
<dbReference type="AlphaFoldDB" id="A0A3P8ZUB2"/>
<reference evidence="3" key="3">
    <citation type="submission" date="2025-08" db="UniProtKB">
        <authorList>
            <consortium name="Ensembl"/>
        </authorList>
    </citation>
    <scope>IDENTIFICATION</scope>
</reference>